<keyword evidence="4" id="KW-1185">Reference proteome</keyword>
<keyword evidence="1" id="KW-0175">Coiled coil</keyword>
<dbReference type="OrthoDB" id="5458881at2759"/>
<dbReference type="Pfam" id="PF02349">
    <property type="entry name" value="MSG"/>
    <property type="match status" value="4"/>
</dbReference>
<evidence type="ECO:0008006" key="5">
    <source>
        <dbReference type="Google" id="ProtNLM"/>
    </source>
</evidence>
<accession>A0A0W4ZFV3</accession>
<reference evidence="4" key="1">
    <citation type="journal article" date="2016" name="Nat. Commun.">
        <title>Genome analysis of three Pneumocystis species reveals adaptation mechanisms to life exclusively in mammalian hosts.</title>
        <authorList>
            <person name="Ma L."/>
            <person name="Chen Z."/>
            <person name="Huang D.W."/>
            <person name="Kutty G."/>
            <person name="Ishihara M."/>
            <person name="Wang H."/>
            <person name="Abouelleil A."/>
            <person name="Bishop L."/>
            <person name="Davey E."/>
            <person name="Deng R."/>
            <person name="Deng X."/>
            <person name="Fan L."/>
            <person name="Fantoni G."/>
            <person name="Fitzgerald M."/>
            <person name="Gogineni E."/>
            <person name="Goldberg J.M."/>
            <person name="Handley G."/>
            <person name="Hu X."/>
            <person name="Huber C."/>
            <person name="Jiao X."/>
            <person name="Jones K."/>
            <person name="Levin J.Z."/>
            <person name="Liu Y."/>
            <person name="Macdonald P."/>
            <person name="Melnikov A."/>
            <person name="Raley C."/>
            <person name="Sassi M."/>
            <person name="Sherman B.T."/>
            <person name="Song X."/>
            <person name="Sykes S."/>
            <person name="Tran B."/>
            <person name="Walsh L."/>
            <person name="Xia Y."/>
            <person name="Yang J."/>
            <person name="Young S."/>
            <person name="Zeng Q."/>
            <person name="Zheng X."/>
            <person name="Stephens R."/>
            <person name="Nusbaum C."/>
            <person name="Birren B.W."/>
            <person name="Azadi P."/>
            <person name="Lempicki R.A."/>
            <person name="Cuomo C.A."/>
            <person name="Kovacs J.A."/>
        </authorList>
    </citation>
    <scope>NUCLEOTIDE SEQUENCE [LARGE SCALE GENOMIC DNA]</scope>
    <source>
        <strain evidence="4">RU7</strain>
    </source>
</reference>
<keyword evidence="2" id="KW-0732">Signal</keyword>
<dbReference type="InterPro" id="IPR003330">
    <property type="entry name" value="MSG"/>
</dbReference>
<feature type="chain" id="PRO_5006933781" description="Major surface glycoprotein 2 C-terminal domain-containing protein" evidence="2">
    <location>
        <begin position="17"/>
        <end position="1112"/>
    </location>
</feature>
<evidence type="ECO:0000313" key="3">
    <source>
        <dbReference type="EMBL" id="KTW27261.1"/>
    </source>
</evidence>
<feature type="signal peptide" evidence="2">
    <location>
        <begin position="1"/>
        <end position="16"/>
    </location>
</feature>
<dbReference type="VEuPathDB" id="FungiDB:T551_03255"/>
<dbReference type="Proteomes" id="UP000053447">
    <property type="component" value="Unassembled WGS sequence"/>
</dbReference>
<dbReference type="EMBL" id="LFWA01000015">
    <property type="protein sequence ID" value="KTW27261.1"/>
    <property type="molecule type" value="Genomic_DNA"/>
</dbReference>
<dbReference type="STRING" id="1408657.A0A0W4ZFV3"/>
<comment type="caution">
    <text evidence="3">The sequence shown here is derived from an EMBL/GenBank/DDBJ whole genome shotgun (WGS) entry which is preliminary data.</text>
</comment>
<name>A0A0W4ZFV3_PNEJ7</name>
<feature type="coiled-coil region" evidence="1">
    <location>
        <begin position="859"/>
        <end position="896"/>
    </location>
</feature>
<sequence>MKVFAFCIFSITYVLSKNMNTEFTSEKISDLLKEISETEFYSSFIKEVYYVYNNLNSLSHKLTSICDEESKIDCQKILEKIQRDSQNLVLTATHMIKRDPLEMAVPDEEHLYALILKESVNDEKECEKKLEAYCNNLQEMDPSLNNVDLKLKKICNDNGKDKKCKELKKSLDKKAKMLKKNIKVSSKPITYYKCNKYHRQCLFLEDAFSHRLNITCTDLRNNCYQKKRDDFARKILLKTLMGSFGNNNESEEKLKKSCSILSEETDELMHFCLNQKETNKKLIEIVKDDCENLKKINETILKNLDITTCYLLCNQCYLHQSNCVAKEVKEKCDQVKKKCEERGFECKLSDYSFDPISSRPTLQKIIGLEESYELAEYNGVLIGKPHIKELLYLFLLLVVDEDLKDADKDYRCEEALKLRCSFLVEMRKDLKDICENENHKRLKCNKTMNFSEKCTNLKKKIFDKHLSTTDDTTPSKLFTWRQLSILPTKEELIYLLSECYYLAEHCLKNLDIACKNVKSASYKKGLDAKTNNLLEEEMRGMLHNLTQDNGKNLKKCQEALLQTCKKYNKNEELFILCMDPKETCLMLENDIKVKVDDLHRVLNKIRDTPSKRDCTKFLVLCKKLRNDSNSIHKPCSTLEERCTFLENVEQLKHHFLEKEKDFFSNKEQCIKSLKEECLKLFRKEKNPFNYSCVFLEESCDILVSNVIDHCTSLKENMETWNVIDKINNDTEKENICLLWMPYCDKLTPNCQNLIKNNNNKNGICLQLKDKCKLFFEKRRMEEAITYQLRGSLSTRDECKKALDEYCQRSKNTNNATTSGLCKNITTNANGYQVKEDFCARIVARVLEQCPGLLKKITKADNLGKEREEFEKIKKDAEKATKNAKVILSKIKSINNELMEKITLKLSSKKTNTVMKSKFLKKENIDTYVTEKEVIAFRLVARVFYLYIDLKEKCRHFLKECAFKKECKYQDKCEKIGNACKGLKPFDIASHQVKTVTENITITKNISTTQEKTKSKENTTKEKGCKTVYTKETWVTRTFIHTNISTRISIVTSTVTLTSNRKCRPTKCIKGTGDKGDKTREVEPSIIPSNSLKISGWSIAKNIMITIIILTVT</sequence>
<evidence type="ECO:0000256" key="2">
    <source>
        <dbReference type="SAM" id="SignalP"/>
    </source>
</evidence>
<evidence type="ECO:0000313" key="4">
    <source>
        <dbReference type="Proteomes" id="UP000053447"/>
    </source>
</evidence>
<protein>
    <recommendedName>
        <fullName evidence="5">Major surface glycoprotein 2 C-terminal domain-containing protein</fullName>
    </recommendedName>
</protein>
<gene>
    <name evidence="3" type="ORF">T551_03255</name>
</gene>
<proteinExistence type="predicted"/>
<dbReference type="AlphaFoldDB" id="A0A0W4ZFV3"/>
<organism evidence="3 4">
    <name type="scientific">Pneumocystis jirovecii (strain RU7)</name>
    <name type="common">Human pneumocystis pneumonia agent</name>
    <dbReference type="NCBI Taxonomy" id="1408657"/>
    <lineage>
        <taxon>Eukaryota</taxon>
        <taxon>Fungi</taxon>
        <taxon>Dikarya</taxon>
        <taxon>Ascomycota</taxon>
        <taxon>Taphrinomycotina</taxon>
        <taxon>Pneumocystomycetes</taxon>
        <taxon>Pneumocystaceae</taxon>
        <taxon>Pneumocystis</taxon>
    </lineage>
</organism>
<dbReference type="RefSeq" id="XP_018228417.1">
    <property type="nucleotide sequence ID" value="XM_018375518.1"/>
</dbReference>
<evidence type="ECO:0000256" key="1">
    <source>
        <dbReference type="SAM" id="Coils"/>
    </source>
</evidence>
<dbReference type="GeneID" id="28941773"/>